<evidence type="ECO:0000313" key="1">
    <source>
        <dbReference type="EMBL" id="GCE94008.1"/>
    </source>
</evidence>
<dbReference type="RefSeq" id="WP_006617215.1">
    <property type="nucleotide sequence ID" value="NZ_BIMW01000087.1"/>
</dbReference>
<proteinExistence type="predicted"/>
<evidence type="ECO:0000313" key="2">
    <source>
        <dbReference type="Proteomes" id="UP000326169"/>
    </source>
</evidence>
<dbReference type="GeneID" id="301682916"/>
<gene>
    <name evidence="1" type="ORF">NIES46_20600</name>
</gene>
<name>A0A5M3T7M0_LIMPL</name>
<reference evidence="1 2" key="1">
    <citation type="journal article" date="2019" name="J Genomics">
        <title>The Draft Genome of a Hydrogen-producing Cyanobacterium, Arthrospira platensis NIES-46.</title>
        <authorList>
            <person name="Suzuki S."/>
            <person name="Yamaguchi H."/>
            <person name="Kawachi M."/>
        </authorList>
    </citation>
    <scope>NUCLEOTIDE SEQUENCE [LARGE SCALE GENOMIC DNA]</scope>
    <source>
        <strain evidence="1 2">NIES-46</strain>
    </source>
</reference>
<dbReference type="PIRSF" id="PIRSF020893">
    <property type="entry name" value="UCP020893"/>
    <property type="match status" value="1"/>
</dbReference>
<comment type="caution">
    <text evidence="1">The sequence shown here is derived from an EMBL/GenBank/DDBJ whole genome shotgun (WGS) entry which is preliminary data.</text>
</comment>
<sequence>MIYSVSIPENITFEDAIAITQSLIDQSQAGSISDSDLAAAISQLVESENGARGFFVTYLTDTRPIPEQMTPETQKALESSPEIVSELLVKNLAMSAAMVVYHHRHQNEDMAASSDLVRSRCIELIQALNLPPVKSLLQQLLETSQRGEGPYQDFLERWGYDTDQREAIAASVHLAIA</sequence>
<dbReference type="EMBL" id="BIMW01000087">
    <property type="protein sequence ID" value="GCE94008.1"/>
    <property type="molecule type" value="Genomic_DNA"/>
</dbReference>
<accession>A0A5M3T7M0</accession>
<keyword evidence="2" id="KW-1185">Reference proteome</keyword>
<organism evidence="1 2">
    <name type="scientific">Limnospira platensis NIES-46</name>
    <dbReference type="NCBI Taxonomy" id="1236695"/>
    <lineage>
        <taxon>Bacteria</taxon>
        <taxon>Bacillati</taxon>
        <taxon>Cyanobacteriota</taxon>
        <taxon>Cyanophyceae</taxon>
        <taxon>Oscillatoriophycideae</taxon>
        <taxon>Oscillatoriales</taxon>
        <taxon>Sirenicapillariaceae</taxon>
        <taxon>Limnospira</taxon>
    </lineage>
</organism>
<protein>
    <submittedName>
        <fullName evidence="1">Uncharacterized protein</fullName>
    </submittedName>
</protein>
<dbReference type="Proteomes" id="UP000326169">
    <property type="component" value="Unassembled WGS sequence"/>
</dbReference>
<dbReference type="InterPro" id="IPR016780">
    <property type="entry name" value="UCP020893"/>
</dbReference>